<accession>A0A1A9QBI0</accession>
<organism evidence="1 2">
    <name type="scientific">Candidatus Mycoplasma haematobovis</name>
    <dbReference type="NCBI Taxonomy" id="432608"/>
    <lineage>
        <taxon>Bacteria</taxon>
        <taxon>Bacillati</taxon>
        <taxon>Mycoplasmatota</taxon>
        <taxon>Mollicutes</taxon>
        <taxon>Mycoplasmataceae</taxon>
        <taxon>Mycoplasma</taxon>
    </lineage>
</organism>
<evidence type="ECO:0000313" key="2">
    <source>
        <dbReference type="Proteomes" id="UP000077623"/>
    </source>
</evidence>
<evidence type="ECO:0008006" key="3">
    <source>
        <dbReference type="Google" id="ProtNLM"/>
    </source>
</evidence>
<dbReference type="Proteomes" id="UP000077623">
    <property type="component" value="Unassembled WGS sequence"/>
</dbReference>
<dbReference type="PROSITE" id="PS51257">
    <property type="entry name" value="PROKAR_LIPOPROTEIN"/>
    <property type="match status" value="1"/>
</dbReference>
<dbReference type="EMBL" id="LWUJ01000012">
    <property type="protein sequence ID" value="OAL09942.1"/>
    <property type="molecule type" value="Genomic_DNA"/>
</dbReference>
<protein>
    <recommendedName>
        <fullName evidence="3">Lipoprotein</fullName>
    </recommendedName>
</protein>
<dbReference type="STRING" id="432608.A6V39_03455"/>
<name>A0A1A9QBI0_9MOLU</name>
<evidence type="ECO:0000313" key="1">
    <source>
        <dbReference type="EMBL" id="OAL09942.1"/>
    </source>
</evidence>
<comment type="caution">
    <text evidence="1">The sequence shown here is derived from an EMBL/GenBank/DDBJ whole genome shotgun (WGS) entry which is preliminary data.</text>
</comment>
<dbReference type="AlphaFoldDB" id="A0A1A9QBI0"/>
<reference evidence="2" key="1">
    <citation type="submission" date="2016-04" db="EMBL/GenBank/DDBJ databases">
        <authorList>
            <person name="Quiroz-Castaneda R.E."/>
            <person name="Martinez-Ocampo F."/>
        </authorList>
    </citation>
    <scope>NUCLEOTIDE SEQUENCE [LARGE SCALE GENOMIC DNA]</scope>
    <source>
        <strain evidence="2">INIFAP01</strain>
    </source>
</reference>
<proteinExistence type="predicted"/>
<sequence>MSKGVLGPTIVSCCLIGTGCFHYYSTIGRQQYTDANKSVSELLGLNHFKTVSFDNSENNTWDEIVIAYKGPEISPAEKFETVTATTNDEIREQLKKACQEIIDKPTQSLSIYNKAIRWCVIPQTARIRLQLKEKIALDISKDEKIWAGIAKQYVEKNITIDGFTLAGKNGDKELAQEMNKGCQPLLDVKNWDKDFETKSERAEKLCAIKRTN</sequence>
<dbReference type="RefSeq" id="WP_187150327.1">
    <property type="nucleotide sequence ID" value="NZ_LWUJ01000012.1"/>
</dbReference>
<keyword evidence="2" id="KW-1185">Reference proteome</keyword>
<gene>
    <name evidence="1" type="ORF">A6V39_03455</name>
</gene>